<name>A0ABT8KX39_9BACT</name>
<dbReference type="EMBL" id="JAUJEA010000009">
    <property type="protein sequence ID" value="MDN5204000.1"/>
    <property type="molecule type" value="Genomic_DNA"/>
</dbReference>
<dbReference type="InterPro" id="IPR050570">
    <property type="entry name" value="Cell_wall_metabolism_enzyme"/>
</dbReference>
<evidence type="ECO:0000256" key="4">
    <source>
        <dbReference type="ARBA" id="ARBA00022723"/>
    </source>
</evidence>
<keyword evidence="6" id="KW-0862">Zinc</keyword>
<dbReference type="Proteomes" id="UP001172082">
    <property type="component" value="Unassembled WGS sequence"/>
</dbReference>
<evidence type="ECO:0000256" key="7">
    <source>
        <dbReference type="ARBA" id="ARBA00023049"/>
    </source>
</evidence>
<comment type="caution">
    <text evidence="10">The sequence shown here is derived from an EMBL/GenBank/DDBJ whole genome shotgun (WGS) entry which is preliminary data.</text>
</comment>
<dbReference type="PANTHER" id="PTHR21666">
    <property type="entry name" value="PEPTIDASE-RELATED"/>
    <property type="match status" value="1"/>
</dbReference>
<dbReference type="Gene3D" id="3.10.450.350">
    <property type="match status" value="1"/>
</dbReference>
<evidence type="ECO:0000256" key="5">
    <source>
        <dbReference type="ARBA" id="ARBA00022801"/>
    </source>
</evidence>
<evidence type="ECO:0000256" key="3">
    <source>
        <dbReference type="ARBA" id="ARBA00022670"/>
    </source>
</evidence>
<keyword evidence="11" id="KW-1185">Reference proteome</keyword>
<feature type="domain" description="Csd3-like second N-terminal" evidence="9">
    <location>
        <begin position="158"/>
        <end position="277"/>
    </location>
</feature>
<organism evidence="10 11">
    <name type="scientific">Splendidivirga corallicola</name>
    <dbReference type="NCBI Taxonomy" id="3051826"/>
    <lineage>
        <taxon>Bacteria</taxon>
        <taxon>Pseudomonadati</taxon>
        <taxon>Bacteroidota</taxon>
        <taxon>Cytophagia</taxon>
        <taxon>Cytophagales</taxon>
        <taxon>Splendidivirgaceae</taxon>
        <taxon>Splendidivirga</taxon>
    </lineage>
</organism>
<dbReference type="RefSeq" id="WP_346754024.1">
    <property type="nucleotide sequence ID" value="NZ_JAUJEA010000009.1"/>
</dbReference>
<proteinExistence type="predicted"/>
<reference evidence="10" key="1">
    <citation type="submission" date="2023-06" db="EMBL/GenBank/DDBJ databases">
        <title>Genomic of Parafulvivirga corallium.</title>
        <authorList>
            <person name="Wang G."/>
        </authorList>
    </citation>
    <scope>NUCLEOTIDE SEQUENCE</scope>
    <source>
        <strain evidence="10">BMA10</strain>
    </source>
</reference>
<keyword evidence="5" id="KW-0378">Hydrolase</keyword>
<feature type="domain" description="M23ase beta-sheet core" evidence="8">
    <location>
        <begin position="290"/>
        <end position="385"/>
    </location>
</feature>
<evidence type="ECO:0000256" key="6">
    <source>
        <dbReference type="ARBA" id="ARBA00022833"/>
    </source>
</evidence>
<accession>A0ABT8KX39</accession>
<dbReference type="InterPro" id="IPR045834">
    <property type="entry name" value="Csd3_N2"/>
</dbReference>
<dbReference type="SUPFAM" id="SSF51261">
    <property type="entry name" value="Duplicated hybrid motif"/>
    <property type="match status" value="1"/>
</dbReference>
<dbReference type="InterPro" id="IPR011055">
    <property type="entry name" value="Dup_hybrid_motif"/>
</dbReference>
<comment type="subcellular location">
    <subcellularLocation>
        <location evidence="2">Cell envelope</location>
    </subcellularLocation>
</comment>
<evidence type="ECO:0000313" key="11">
    <source>
        <dbReference type="Proteomes" id="UP001172082"/>
    </source>
</evidence>
<evidence type="ECO:0000256" key="1">
    <source>
        <dbReference type="ARBA" id="ARBA00001947"/>
    </source>
</evidence>
<dbReference type="Pfam" id="PF01551">
    <property type="entry name" value="Peptidase_M23"/>
    <property type="match status" value="1"/>
</dbReference>
<dbReference type="Gene3D" id="2.70.70.10">
    <property type="entry name" value="Glucose Permease (Domain IIA)"/>
    <property type="match status" value="1"/>
</dbReference>
<keyword evidence="7" id="KW-0482">Metalloprotease</keyword>
<dbReference type="Pfam" id="PF19425">
    <property type="entry name" value="Csd3_N2"/>
    <property type="match status" value="1"/>
</dbReference>
<dbReference type="CDD" id="cd12797">
    <property type="entry name" value="M23_peptidase"/>
    <property type="match status" value="1"/>
</dbReference>
<dbReference type="InterPro" id="IPR016047">
    <property type="entry name" value="M23ase_b-sheet_dom"/>
</dbReference>
<protein>
    <submittedName>
        <fullName evidence="10">Peptidoglycan DD-metalloendopeptidase family protein</fullName>
    </submittedName>
</protein>
<evidence type="ECO:0000259" key="8">
    <source>
        <dbReference type="Pfam" id="PF01551"/>
    </source>
</evidence>
<evidence type="ECO:0000313" key="10">
    <source>
        <dbReference type="EMBL" id="MDN5204000.1"/>
    </source>
</evidence>
<comment type="cofactor">
    <cofactor evidence="1">
        <name>Zn(2+)</name>
        <dbReference type="ChEBI" id="CHEBI:29105"/>
    </cofactor>
</comment>
<sequence>MIKRKFGIIAGILIIVCICFALIKLQQPVEKDQAIEAVEIIPEDTVEVNKPEPTLLYGMVVDSLLIIEDKIQRNQNISEILMTHNVSSKSIHELALASRDIFDVRKIRANKKYTLICDSDSMQTVNALVYEPNPIEYVVFKLKDSISIERKKREVQIVEKSIAGIIESSLFETMVNLGVGPQLTNEFVDVFAWQVDFQRLQKGDRFKLIYEDKIVEGKSVGIGDIKGIYFNHFGNDFYAVHFDQGNGHDYFDEEGNSLRKALLKYPIKFTRISSRFSLRRFHPVQKRWKAHRGTDFAAPRGTEIRTVGDGIVQEAQFGKYNGNYVKIRHNGTYTTQYLHMSKIASGIRAGVKVRQGDVIGYVGSTGLARGNHLCYRFWKNGVQVDALRVELPPSEPIREENLADFNSVKDIMIGRLNDIDYPELSKSILASAK</sequence>
<dbReference type="PANTHER" id="PTHR21666:SF288">
    <property type="entry name" value="CELL DIVISION PROTEIN YTFB"/>
    <property type="match status" value="1"/>
</dbReference>
<evidence type="ECO:0000256" key="2">
    <source>
        <dbReference type="ARBA" id="ARBA00004196"/>
    </source>
</evidence>
<gene>
    <name evidence="10" type="ORF">QQ008_21595</name>
</gene>
<keyword evidence="4" id="KW-0479">Metal-binding</keyword>
<evidence type="ECO:0000259" key="9">
    <source>
        <dbReference type="Pfam" id="PF19425"/>
    </source>
</evidence>
<keyword evidence="3" id="KW-0645">Protease</keyword>